<keyword evidence="4" id="KW-1185">Reference proteome</keyword>
<keyword evidence="2" id="KW-0472">Membrane</keyword>
<reference evidence="3 4" key="1">
    <citation type="submission" date="2021-02" db="EMBL/GenBank/DDBJ databases">
        <title>Alicyclobacillus curvatus sp. nov. and Alicyclobacillus mengziensis sp. nov., two acidophilic bacteria isolated from acid mine drainage.</title>
        <authorList>
            <person name="Huang Y."/>
        </authorList>
    </citation>
    <scope>NUCLEOTIDE SEQUENCE [LARGE SCALE GENOMIC DNA]</scope>
    <source>
        <strain evidence="3 4">S30H14</strain>
    </source>
</reference>
<protein>
    <submittedName>
        <fullName evidence="3">Uncharacterized protein</fullName>
    </submittedName>
</protein>
<keyword evidence="2" id="KW-0812">Transmembrane</keyword>
<evidence type="ECO:0000313" key="4">
    <source>
        <dbReference type="Proteomes" id="UP000663505"/>
    </source>
</evidence>
<sequence length="86" mass="10117">MLLTVLMTVLFMGMGLMTGALFLSFRRINMCEQTIEEQKALIKHLNKRIRHLEQDVARWAMLSATMYRSNQNAQHTLRHAKIRMVK</sequence>
<evidence type="ECO:0000313" key="3">
    <source>
        <dbReference type="EMBL" id="QSO45978.1"/>
    </source>
</evidence>
<dbReference type="RefSeq" id="WP_206655350.1">
    <property type="nucleotide sequence ID" value="NZ_CP071182.1"/>
</dbReference>
<gene>
    <name evidence="3" type="ORF">JZ786_15760</name>
</gene>
<proteinExistence type="predicted"/>
<keyword evidence="1" id="KW-0175">Coiled coil</keyword>
<dbReference type="KEGG" id="afx:JZ786_15760"/>
<dbReference type="Proteomes" id="UP000663505">
    <property type="component" value="Chromosome"/>
</dbReference>
<keyword evidence="2" id="KW-1133">Transmembrane helix</keyword>
<feature type="coiled-coil region" evidence="1">
    <location>
        <begin position="28"/>
        <end position="55"/>
    </location>
</feature>
<organism evidence="3 4">
    <name type="scientific">Alicyclobacillus mengziensis</name>
    <dbReference type="NCBI Taxonomy" id="2931921"/>
    <lineage>
        <taxon>Bacteria</taxon>
        <taxon>Bacillati</taxon>
        <taxon>Bacillota</taxon>
        <taxon>Bacilli</taxon>
        <taxon>Bacillales</taxon>
        <taxon>Alicyclobacillaceae</taxon>
        <taxon>Alicyclobacillus</taxon>
    </lineage>
</organism>
<evidence type="ECO:0000256" key="2">
    <source>
        <dbReference type="SAM" id="Phobius"/>
    </source>
</evidence>
<name>A0A9X7Z690_9BACL</name>
<accession>A0A9X7Z690</accession>
<evidence type="ECO:0000256" key="1">
    <source>
        <dbReference type="SAM" id="Coils"/>
    </source>
</evidence>
<dbReference type="AlphaFoldDB" id="A0A9X7Z690"/>
<dbReference type="EMBL" id="CP071182">
    <property type="protein sequence ID" value="QSO45978.1"/>
    <property type="molecule type" value="Genomic_DNA"/>
</dbReference>
<feature type="transmembrane region" description="Helical" evidence="2">
    <location>
        <begin position="6"/>
        <end position="25"/>
    </location>
</feature>